<evidence type="ECO:0008006" key="8">
    <source>
        <dbReference type="Google" id="ProtNLM"/>
    </source>
</evidence>
<name>A0A0G0GCB1_9BACT</name>
<feature type="transmembrane region" description="Helical" evidence="5">
    <location>
        <begin position="35"/>
        <end position="53"/>
    </location>
</feature>
<proteinExistence type="predicted"/>
<keyword evidence="2 5" id="KW-0812">Transmembrane</keyword>
<dbReference type="AlphaFoldDB" id="A0A0G0GCB1"/>
<dbReference type="GO" id="GO:0005385">
    <property type="term" value="F:zinc ion transmembrane transporter activity"/>
    <property type="evidence" value="ECO:0007669"/>
    <property type="project" value="TreeGrafter"/>
</dbReference>
<keyword evidence="4 5" id="KW-0472">Membrane</keyword>
<dbReference type="Proteomes" id="UP000034849">
    <property type="component" value="Unassembled WGS sequence"/>
</dbReference>
<dbReference type="PANTHER" id="PTHR16950:SF16">
    <property type="entry name" value="ZINC TRANSPORTER ZIP13"/>
    <property type="match status" value="1"/>
</dbReference>
<feature type="transmembrane region" description="Helical" evidence="5">
    <location>
        <begin position="6"/>
        <end position="23"/>
    </location>
</feature>
<feature type="transmembrane region" description="Helical" evidence="5">
    <location>
        <begin position="176"/>
        <end position="200"/>
    </location>
</feature>
<evidence type="ECO:0000256" key="3">
    <source>
        <dbReference type="ARBA" id="ARBA00022989"/>
    </source>
</evidence>
<evidence type="ECO:0000313" key="7">
    <source>
        <dbReference type="Proteomes" id="UP000034849"/>
    </source>
</evidence>
<accession>A0A0G0GCB1</accession>
<dbReference type="STRING" id="1619046.US42_C0008G0100"/>
<feature type="transmembrane region" description="Helical" evidence="5">
    <location>
        <begin position="237"/>
        <end position="256"/>
    </location>
</feature>
<feature type="transmembrane region" description="Helical" evidence="5">
    <location>
        <begin position="65"/>
        <end position="83"/>
    </location>
</feature>
<keyword evidence="3 5" id="KW-1133">Transmembrane helix</keyword>
<evidence type="ECO:0000313" key="6">
    <source>
        <dbReference type="EMBL" id="KKQ27587.1"/>
    </source>
</evidence>
<protein>
    <recommendedName>
        <fullName evidence="8">Zinc/iron permease</fullName>
    </recommendedName>
</protein>
<comment type="caution">
    <text evidence="6">The sequence shown here is derived from an EMBL/GenBank/DDBJ whole genome shotgun (WGS) entry which is preliminary data.</text>
</comment>
<organism evidence="6 7">
    <name type="scientific">Candidatus Magasanikbacteria bacterium GW2011_GWC2_37_14</name>
    <dbReference type="NCBI Taxonomy" id="1619046"/>
    <lineage>
        <taxon>Bacteria</taxon>
        <taxon>Candidatus Magasanikiibacteriota</taxon>
    </lineage>
</organism>
<dbReference type="GO" id="GO:0016020">
    <property type="term" value="C:membrane"/>
    <property type="evidence" value="ECO:0007669"/>
    <property type="project" value="UniProtKB-SubCell"/>
</dbReference>
<feature type="transmembrane region" description="Helical" evidence="5">
    <location>
        <begin position="206"/>
        <end position="225"/>
    </location>
</feature>
<dbReference type="GO" id="GO:0006882">
    <property type="term" value="P:intracellular zinc ion homeostasis"/>
    <property type="evidence" value="ECO:0007669"/>
    <property type="project" value="TreeGrafter"/>
</dbReference>
<dbReference type="InterPro" id="IPR003689">
    <property type="entry name" value="ZIP"/>
</dbReference>
<sequence>MTAIIYSILSVTIVSLISLIGLASISIKEEKLRKILIYLVSFSAGALLADAFIHLLPEAVEESGFTLQVSLYVLLGIGLSFVMEKIIHWHHCHHTHSTECLEEHHDHVQVAPFAKMNLIGDTVHNFIDGLIIGGSYLVNIPLGLATTFAVILHEIPQEIGDFGILLHGGYNRKRALFLNFITGLTAILGAIIAILVSQFIPHITSFLIPFAAGSFIYIAGSDLVPELHKETNAKKSALQLVISILGVAVMMALLLLE</sequence>
<dbReference type="Pfam" id="PF02535">
    <property type="entry name" value="Zip"/>
    <property type="match status" value="1"/>
</dbReference>
<evidence type="ECO:0000256" key="4">
    <source>
        <dbReference type="ARBA" id="ARBA00023136"/>
    </source>
</evidence>
<gene>
    <name evidence="6" type="ORF">US42_C0008G0100</name>
</gene>
<evidence type="ECO:0000256" key="2">
    <source>
        <dbReference type="ARBA" id="ARBA00022692"/>
    </source>
</evidence>
<evidence type="ECO:0000256" key="5">
    <source>
        <dbReference type="SAM" id="Phobius"/>
    </source>
</evidence>
<evidence type="ECO:0000256" key="1">
    <source>
        <dbReference type="ARBA" id="ARBA00004141"/>
    </source>
</evidence>
<dbReference type="EMBL" id="LBSX01000008">
    <property type="protein sequence ID" value="KKQ27587.1"/>
    <property type="molecule type" value="Genomic_DNA"/>
</dbReference>
<reference evidence="6 7" key="1">
    <citation type="journal article" date="2015" name="Nature">
        <title>rRNA introns, odd ribosomes, and small enigmatic genomes across a large radiation of phyla.</title>
        <authorList>
            <person name="Brown C.T."/>
            <person name="Hug L.A."/>
            <person name="Thomas B.C."/>
            <person name="Sharon I."/>
            <person name="Castelle C.J."/>
            <person name="Singh A."/>
            <person name="Wilkins M.J."/>
            <person name="Williams K.H."/>
            <person name="Banfield J.F."/>
        </authorList>
    </citation>
    <scope>NUCLEOTIDE SEQUENCE [LARGE SCALE GENOMIC DNA]</scope>
</reference>
<comment type="subcellular location">
    <subcellularLocation>
        <location evidence="1">Membrane</location>
        <topology evidence="1">Multi-pass membrane protein</topology>
    </subcellularLocation>
</comment>
<dbReference type="PANTHER" id="PTHR16950">
    <property type="entry name" value="ZINC TRANSPORTER SLC39A7 HISTIDINE-RICH MEMBRANE PROTEIN KE4"/>
    <property type="match status" value="1"/>
</dbReference>